<evidence type="ECO:0000256" key="5">
    <source>
        <dbReference type="ARBA" id="ARBA00006003"/>
    </source>
</evidence>
<evidence type="ECO:0000256" key="27">
    <source>
        <dbReference type="ARBA" id="ARBA00042991"/>
    </source>
</evidence>
<evidence type="ECO:0000256" key="18">
    <source>
        <dbReference type="ARBA" id="ARBA00039106"/>
    </source>
</evidence>
<evidence type="ECO:0000256" key="23">
    <source>
        <dbReference type="ARBA" id="ARBA00042022"/>
    </source>
</evidence>
<evidence type="ECO:0000256" key="33">
    <source>
        <dbReference type="ARBA" id="ARBA00062545"/>
    </source>
</evidence>
<keyword evidence="40" id="KW-1185">Reference proteome</keyword>
<evidence type="ECO:0000256" key="32">
    <source>
        <dbReference type="ARBA" id="ARBA00052027"/>
    </source>
</evidence>
<comment type="pathway">
    <text evidence="3">Protein modification; protein glycosylation.</text>
</comment>
<dbReference type="PIRSF" id="PIRSF005557">
    <property type="entry name" value="Sialyl_trans"/>
    <property type="match status" value="1"/>
</dbReference>
<dbReference type="EC" id="2.4.3.4" evidence="19"/>
<keyword evidence="6" id="KW-0964">Secreted</keyword>
<evidence type="ECO:0000256" key="20">
    <source>
        <dbReference type="ARBA" id="ARBA00040101"/>
    </source>
</evidence>
<evidence type="ECO:0000256" key="38">
    <source>
        <dbReference type="PIRSR" id="PIRSR005557-2"/>
    </source>
</evidence>
<dbReference type="Ensembl" id="ENSCLMT00005006912.1">
    <property type="protein sequence ID" value="ENSCLMP00005006419.1"/>
    <property type="gene ID" value="ENSCLMG00005003565.1"/>
</dbReference>
<dbReference type="GeneTree" id="ENSGT00940000154725"/>
<evidence type="ECO:0000256" key="19">
    <source>
        <dbReference type="ARBA" id="ARBA00039107"/>
    </source>
</evidence>
<keyword evidence="15" id="KW-1015">Disulfide bond</keyword>
<dbReference type="Gene3D" id="3.90.1480.20">
    <property type="entry name" value="Glycosyl transferase family 29"/>
    <property type="match status" value="1"/>
</dbReference>
<dbReference type="InterPro" id="IPR012163">
    <property type="entry name" value="Sialyl_trans"/>
</dbReference>
<evidence type="ECO:0000256" key="21">
    <source>
        <dbReference type="ARBA" id="ARBA00041507"/>
    </source>
</evidence>
<comment type="catalytic activity">
    <reaction evidence="32">
        <text>a globoside GalGb4Cer + CMP-N-acetyl-beta-neuraminate = a globoside MSGG + CMP + H(+)</text>
        <dbReference type="Rhea" id="RHEA:65372"/>
        <dbReference type="ChEBI" id="CHEBI:15378"/>
        <dbReference type="ChEBI" id="CHEBI:57812"/>
        <dbReference type="ChEBI" id="CHEBI:60377"/>
        <dbReference type="ChEBI" id="CHEBI:140623"/>
        <dbReference type="ChEBI" id="CHEBI:140691"/>
    </reaction>
    <physiologicalReaction direction="left-to-right" evidence="32">
        <dbReference type="Rhea" id="RHEA:65373"/>
    </physiologicalReaction>
</comment>
<keyword evidence="13" id="KW-0443">Lipid metabolism</keyword>
<evidence type="ECO:0000256" key="6">
    <source>
        <dbReference type="ARBA" id="ARBA00022525"/>
    </source>
</evidence>
<dbReference type="InterPro" id="IPR051757">
    <property type="entry name" value="Beta-gal_alpha2-3_sialyltrans"/>
</dbReference>
<dbReference type="GO" id="GO:0006629">
    <property type="term" value="P:lipid metabolic process"/>
    <property type="evidence" value="ECO:0007669"/>
    <property type="project" value="UniProtKB-KW"/>
</dbReference>
<comment type="catalytic activity">
    <reaction evidence="17">
        <text>a beta-D-galactosyl-(1-&gt;3)-N-acetyl-alpha-D-galactosaminyl derivative + CMP-N-acetyl-beta-neuraminate = an N-acetyl-alpha-neuraminyl-(2-&gt;3)-beta-D-galactosyl-(1-&gt;3)-N-acetyl-alpha-D-galactosaminyl derivative + CMP + H(+)</text>
        <dbReference type="Rhea" id="RHEA:21616"/>
        <dbReference type="ChEBI" id="CHEBI:15378"/>
        <dbReference type="ChEBI" id="CHEBI:57812"/>
        <dbReference type="ChEBI" id="CHEBI:60377"/>
        <dbReference type="ChEBI" id="CHEBI:133470"/>
        <dbReference type="ChEBI" id="CHEBI:139596"/>
        <dbReference type="EC" id="2.4.3.4"/>
    </reaction>
    <physiologicalReaction direction="left-to-right" evidence="17">
        <dbReference type="Rhea" id="RHEA:21617"/>
    </physiologicalReaction>
</comment>
<evidence type="ECO:0000256" key="16">
    <source>
        <dbReference type="ARBA" id="ARBA00023180"/>
    </source>
</evidence>
<dbReference type="Proteomes" id="UP000694565">
    <property type="component" value="Unplaced"/>
</dbReference>
<keyword evidence="14" id="KW-0472">Membrane</keyword>
<evidence type="ECO:0000256" key="14">
    <source>
        <dbReference type="ARBA" id="ARBA00023136"/>
    </source>
</evidence>
<dbReference type="AlphaFoldDB" id="A0A8C2WTK2"/>
<organism evidence="39 40">
    <name type="scientific">Cyclopterus lumpus</name>
    <name type="common">Lumpsucker</name>
    <dbReference type="NCBI Taxonomy" id="8103"/>
    <lineage>
        <taxon>Eukaryota</taxon>
        <taxon>Metazoa</taxon>
        <taxon>Chordata</taxon>
        <taxon>Craniata</taxon>
        <taxon>Vertebrata</taxon>
        <taxon>Euteleostomi</taxon>
        <taxon>Actinopterygii</taxon>
        <taxon>Neopterygii</taxon>
        <taxon>Teleostei</taxon>
        <taxon>Neoteleostei</taxon>
        <taxon>Acanthomorphata</taxon>
        <taxon>Eupercaria</taxon>
        <taxon>Perciformes</taxon>
        <taxon>Cottioidei</taxon>
        <taxon>Cottales</taxon>
        <taxon>Cyclopteridae</taxon>
        <taxon>Cyclopterus</taxon>
    </lineage>
</organism>
<evidence type="ECO:0000256" key="35">
    <source>
        <dbReference type="ARBA" id="ARBA00081228"/>
    </source>
</evidence>
<dbReference type="GO" id="GO:0032580">
    <property type="term" value="C:Golgi cisterna membrane"/>
    <property type="evidence" value="ECO:0007669"/>
    <property type="project" value="UniProtKB-SubCell"/>
</dbReference>
<dbReference type="InterPro" id="IPR001675">
    <property type="entry name" value="Glyco_trans_29"/>
</dbReference>
<dbReference type="GO" id="GO:0047288">
    <property type="term" value="F:beta-D-galactosyl-(1-&gt;3)-N-acetyl-beta-D-galactosaminide alpha-2,3- sialyltransferase"/>
    <property type="evidence" value="ECO:0007669"/>
    <property type="project" value="UniProtKB-EC"/>
</dbReference>
<accession>A0A8C2WTK2</accession>
<evidence type="ECO:0000256" key="11">
    <source>
        <dbReference type="ARBA" id="ARBA00022989"/>
    </source>
</evidence>
<keyword evidence="16" id="KW-0325">Glycoprotein</keyword>
<evidence type="ECO:0000256" key="28">
    <source>
        <dbReference type="ARBA" id="ARBA00043673"/>
    </source>
</evidence>
<reference evidence="39" key="2">
    <citation type="submission" date="2025-09" db="UniProtKB">
        <authorList>
            <consortium name="Ensembl"/>
        </authorList>
    </citation>
    <scope>IDENTIFICATION</scope>
</reference>
<evidence type="ECO:0000256" key="1">
    <source>
        <dbReference type="ARBA" id="ARBA00004447"/>
    </source>
</evidence>
<keyword evidence="12" id="KW-0333">Golgi apparatus</keyword>
<keyword evidence="11" id="KW-1133">Transmembrane helix</keyword>
<comment type="similarity">
    <text evidence="5">Belongs to the glycosyltransferase 29 family.</text>
</comment>
<dbReference type="GO" id="GO:0005576">
    <property type="term" value="C:extracellular region"/>
    <property type="evidence" value="ECO:0007669"/>
    <property type="project" value="UniProtKB-SubCell"/>
</dbReference>
<evidence type="ECO:0000256" key="8">
    <source>
        <dbReference type="ARBA" id="ARBA00022679"/>
    </source>
</evidence>
<dbReference type="PANTHER" id="PTHR46032:SF6">
    <property type="entry name" value="CMP-N-ACETYLNEURAMINATE-BETA-GALACTOSAMIDE-ALPHA-2,3-SIALYLTRANSFERASE 1"/>
    <property type="match status" value="1"/>
</dbReference>
<evidence type="ECO:0000256" key="13">
    <source>
        <dbReference type="ARBA" id="ARBA00023098"/>
    </source>
</evidence>
<dbReference type="PANTHER" id="PTHR46032">
    <property type="entry name" value="ALPHA-2,3-SIALYLTRANSFERASE ST3GAL I ISOFORM X1"/>
    <property type="match status" value="1"/>
</dbReference>
<comment type="subcellular location">
    <subcellularLocation>
        <location evidence="1">Golgi apparatus</location>
        <location evidence="1">Golgi stack membrane</location>
        <topology evidence="1">Single-pass type II membrane protein</topology>
    </subcellularLocation>
    <subcellularLocation>
        <location evidence="2">Secreted</location>
    </subcellularLocation>
</comment>
<comment type="pathway">
    <text evidence="4">Glycolipid biosynthesis.</text>
</comment>
<comment type="catalytic activity">
    <reaction evidence="28">
        <text>a ganglioside GA1 (d18:1(4E)) + CMP-N-acetyl-beta-neuraminate = a ganglioside GM1b (d18:1(4E)) + CMP + H(+)</text>
        <dbReference type="Rhea" id="RHEA:47560"/>
        <dbReference type="ChEBI" id="CHEBI:15378"/>
        <dbReference type="ChEBI" id="CHEBI:27938"/>
        <dbReference type="ChEBI" id="CHEBI:57812"/>
        <dbReference type="ChEBI" id="CHEBI:60377"/>
        <dbReference type="ChEBI" id="CHEBI:78568"/>
    </reaction>
    <physiologicalReaction direction="left-to-right" evidence="28">
        <dbReference type="Rhea" id="RHEA:47561"/>
    </physiologicalReaction>
</comment>
<keyword evidence="9" id="KW-0812">Transmembrane</keyword>
<dbReference type="FunFam" id="3.90.1480.20:FF:000002">
    <property type="entry name" value="CMP-N-acetylneuraminate-beta-galactosamide- alpha-2,3-sialyltransferase 2"/>
    <property type="match status" value="1"/>
</dbReference>
<evidence type="ECO:0000313" key="40">
    <source>
        <dbReference type="Proteomes" id="UP000694565"/>
    </source>
</evidence>
<name>A0A8C2WTK2_CYCLU</name>
<dbReference type="GO" id="GO:0003836">
    <property type="term" value="F:beta-galactoside (CMP) alpha-2,3-sialyltransferase activity"/>
    <property type="evidence" value="ECO:0007669"/>
    <property type="project" value="UniProtKB-EC"/>
</dbReference>
<evidence type="ECO:0000256" key="25">
    <source>
        <dbReference type="ARBA" id="ARBA00042682"/>
    </source>
</evidence>
<keyword evidence="7" id="KW-0328">Glycosyltransferase</keyword>
<comment type="catalytic activity">
    <reaction evidence="30">
        <text>a ganglioside GA1 + CMP-N-acetyl-beta-neuraminate = a ganglioside GM1b + CMP + H(+)</text>
        <dbReference type="Rhea" id="RHEA:48244"/>
        <dbReference type="ChEBI" id="CHEBI:15378"/>
        <dbReference type="ChEBI" id="CHEBI:57812"/>
        <dbReference type="ChEBI" id="CHEBI:60377"/>
        <dbReference type="ChEBI" id="CHEBI:88069"/>
        <dbReference type="ChEBI" id="CHEBI:90151"/>
    </reaction>
    <physiologicalReaction direction="left-to-right" evidence="30">
        <dbReference type="Rhea" id="RHEA:48245"/>
    </physiologicalReaction>
</comment>
<keyword evidence="10" id="KW-0735">Signal-anchor</keyword>
<evidence type="ECO:0000256" key="15">
    <source>
        <dbReference type="ARBA" id="ARBA00023157"/>
    </source>
</evidence>
<dbReference type="EC" id="2.4.3.2" evidence="18"/>
<evidence type="ECO:0000256" key="10">
    <source>
        <dbReference type="ARBA" id="ARBA00022968"/>
    </source>
</evidence>
<dbReference type="Pfam" id="PF00777">
    <property type="entry name" value="Glyco_transf_29"/>
    <property type="match status" value="1"/>
</dbReference>
<evidence type="ECO:0000256" key="2">
    <source>
        <dbReference type="ARBA" id="ARBA00004613"/>
    </source>
</evidence>
<proteinExistence type="inferred from homology"/>
<evidence type="ECO:0000256" key="9">
    <source>
        <dbReference type="ARBA" id="ARBA00022692"/>
    </source>
</evidence>
<evidence type="ECO:0000256" key="7">
    <source>
        <dbReference type="ARBA" id="ARBA00022676"/>
    </source>
</evidence>
<evidence type="ECO:0000256" key="37">
    <source>
        <dbReference type="ARBA" id="ARBA00082805"/>
    </source>
</evidence>
<evidence type="ECO:0000256" key="24">
    <source>
        <dbReference type="ARBA" id="ARBA00042448"/>
    </source>
</evidence>
<keyword evidence="8" id="KW-0808">Transferase</keyword>
<dbReference type="GO" id="GO:0097503">
    <property type="term" value="P:sialylation"/>
    <property type="evidence" value="ECO:0007669"/>
    <property type="project" value="TreeGrafter"/>
</dbReference>
<comment type="subunit">
    <text evidence="33">Homodimer; disulfide-linked. Homodimer formation occurs in the endoplasmic reticulum.</text>
</comment>
<evidence type="ECO:0000256" key="17">
    <source>
        <dbReference type="ARBA" id="ARBA00036292"/>
    </source>
</evidence>
<evidence type="ECO:0000256" key="26">
    <source>
        <dbReference type="ARBA" id="ARBA00042990"/>
    </source>
</evidence>
<dbReference type="InterPro" id="IPR038578">
    <property type="entry name" value="GT29-like_sf"/>
</dbReference>
<evidence type="ECO:0000256" key="30">
    <source>
        <dbReference type="ARBA" id="ARBA00043816"/>
    </source>
</evidence>
<evidence type="ECO:0000256" key="34">
    <source>
        <dbReference type="ARBA" id="ARBA00072809"/>
    </source>
</evidence>
<evidence type="ECO:0000256" key="12">
    <source>
        <dbReference type="ARBA" id="ARBA00023034"/>
    </source>
</evidence>
<evidence type="ECO:0000256" key="4">
    <source>
        <dbReference type="ARBA" id="ARBA00004934"/>
    </source>
</evidence>
<sequence>PREERSCACDRCLSEDESSFTEGFSKFAEPFYSANHNLSEDNFNWWKHLQSKNPTFSAFKEGVKGMFQMFPKNAELEASSPDRCRSCAVVANSHNLKGSHYGPLIDFQDFVIRMNRGRTKGFEADVGTRTTHHVMYPESAVNLENNTHLVYFPYKIRDFVWITKALNTSISYNKRRLKANTDLMMVLNPVFMKYVHEVWLNKEGYYPSTGFIALILALHICDEVHVFGYGADSDGSWSHYWEKLRNTGFKTGGHPGDVEYAMIKKLARNETIKFYRGG</sequence>
<comment type="catalytic activity">
    <reaction evidence="29">
        <text>a ganglioside GM1 (d18:1(4E)) + CMP-N-acetyl-beta-neuraminate = a ganglioside GD1a (d18:1(4E)) + CMP + H(+)</text>
        <dbReference type="Rhea" id="RHEA:18021"/>
        <dbReference type="ChEBI" id="CHEBI:15378"/>
        <dbReference type="ChEBI" id="CHEBI:57812"/>
        <dbReference type="ChEBI" id="CHEBI:60377"/>
        <dbReference type="ChEBI" id="CHEBI:77709"/>
        <dbReference type="ChEBI" id="CHEBI:78445"/>
        <dbReference type="EC" id="2.4.3.2"/>
    </reaction>
    <physiologicalReaction direction="left-to-right" evidence="29">
        <dbReference type="Rhea" id="RHEA:18022"/>
    </physiologicalReaction>
</comment>
<feature type="disulfide bond" evidence="38">
    <location>
        <begin position="87"/>
        <end position="221"/>
    </location>
</feature>
<protein>
    <recommendedName>
        <fullName evidence="20">CMP-N-acetylneuraminate-beta-galactosamide-alpha-2,3-sialyltransferase 1</fullName>
        <ecNumber evidence="18">2.4.3.2</ecNumber>
        <ecNumber evidence="19">2.4.3.4</ecNumber>
    </recommendedName>
    <alternativeName>
        <fullName evidence="34">CMP-N-acetylneuraminate-beta-galactosamide-alpha-2,3-sialyltransferase 2</fullName>
    </alternativeName>
    <alternativeName>
        <fullName evidence="27">Gal-NAc6S</fullName>
    </alternativeName>
    <alternativeName>
        <fullName evidence="24">Gal-beta-1,3-GalNAc-alpha-2,3-sialyltransferase</fullName>
    </alternativeName>
    <alternativeName>
        <fullName evidence="26">Monosialoganglioside sialyltransferase</fullName>
    </alternativeName>
    <alternativeName>
        <fullName evidence="22">ST3Gal I</fullName>
    </alternativeName>
    <alternativeName>
        <fullName evidence="35">ST3Gal II</fullName>
    </alternativeName>
    <alternativeName>
        <fullName evidence="23">ST3GalA.1</fullName>
    </alternativeName>
    <alternativeName>
        <fullName evidence="36">ST3GalA.2</fullName>
    </alternativeName>
    <alternativeName>
        <fullName evidence="21">ST3O</fullName>
    </alternativeName>
    <alternativeName>
        <fullName evidence="25">Sialyltransferase 4A</fullName>
    </alternativeName>
    <alternativeName>
        <fullName evidence="37">Sialyltransferase 4B</fullName>
    </alternativeName>
</protein>
<evidence type="ECO:0000256" key="22">
    <source>
        <dbReference type="ARBA" id="ARBA00041997"/>
    </source>
</evidence>
<evidence type="ECO:0000256" key="29">
    <source>
        <dbReference type="ARBA" id="ARBA00043773"/>
    </source>
</evidence>
<evidence type="ECO:0000256" key="31">
    <source>
        <dbReference type="ARBA" id="ARBA00047509"/>
    </source>
</evidence>
<evidence type="ECO:0000256" key="3">
    <source>
        <dbReference type="ARBA" id="ARBA00004922"/>
    </source>
</evidence>
<evidence type="ECO:0000256" key="36">
    <source>
        <dbReference type="ARBA" id="ARBA00081332"/>
    </source>
</evidence>
<comment type="catalytic activity">
    <reaction evidence="31">
        <text>ganglioside GM1 (d18:1(4E)/18:0) + CMP-N-acetyl-beta-neuraminate = ganglioside GD1a (18:1(4E)/18:0) + CMP + H(+)</text>
        <dbReference type="Rhea" id="RHEA:48248"/>
        <dbReference type="ChEBI" id="CHEBI:15378"/>
        <dbReference type="ChEBI" id="CHEBI:57812"/>
        <dbReference type="ChEBI" id="CHEBI:60377"/>
        <dbReference type="ChEBI" id="CHEBI:73110"/>
        <dbReference type="ChEBI" id="CHEBI:90153"/>
    </reaction>
    <physiologicalReaction direction="left-to-right" evidence="31">
        <dbReference type="Rhea" id="RHEA:48249"/>
    </physiologicalReaction>
</comment>
<evidence type="ECO:0000313" key="39">
    <source>
        <dbReference type="Ensembl" id="ENSCLMP00005006419.1"/>
    </source>
</evidence>
<reference evidence="39" key="1">
    <citation type="submission" date="2025-08" db="UniProtKB">
        <authorList>
            <consortium name="Ensembl"/>
        </authorList>
    </citation>
    <scope>IDENTIFICATION</scope>
</reference>